<gene>
    <name evidence="1" type="ORF">BO71DRAFT_488063</name>
</gene>
<accession>A0A319CVK7</accession>
<evidence type="ECO:0000313" key="1">
    <source>
        <dbReference type="EMBL" id="PYH89306.1"/>
    </source>
</evidence>
<keyword evidence="2" id="KW-1185">Reference proteome</keyword>
<proteinExistence type="predicted"/>
<evidence type="ECO:0000313" key="2">
    <source>
        <dbReference type="Proteomes" id="UP000247810"/>
    </source>
</evidence>
<protein>
    <submittedName>
        <fullName evidence="1">Uncharacterized protein</fullName>
    </submittedName>
</protein>
<dbReference type="VEuPathDB" id="FungiDB:BO71DRAFT_488063"/>
<dbReference type="Proteomes" id="UP000247810">
    <property type="component" value="Unassembled WGS sequence"/>
</dbReference>
<dbReference type="STRING" id="1448320.A0A319CVK7"/>
<name>A0A319CVK7_9EURO</name>
<dbReference type="OrthoDB" id="4453902at2759"/>
<sequence>MGDYNFGLLLECVTFSWEVAAVADFREGNLPHMKAMVMSDVDGDDRFLRGEIMTITDIMAARLRKLAWVPAARESMSLHAVETSSIRKNMQSTVHSPTGEGSCVLLILGPAARP</sequence>
<dbReference type="EMBL" id="KZ826036">
    <property type="protein sequence ID" value="PYH89306.1"/>
    <property type="molecule type" value="Genomic_DNA"/>
</dbReference>
<dbReference type="AlphaFoldDB" id="A0A319CVK7"/>
<organism evidence="1 2">
    <name type="scientific">Aspergillus ellipticus CBS 707.79</name>
    <dbReference type="NCBI Taxonomy" id="1448320"/>
    <lineage>
        <taxon>Eukaryota</taxon>
        <taxon>Fungi</taxon>
        <taxon>Dikarya</taxon>
        <taxon>Ascomycota</taxon>
        <taxon>Pezizomycotina</taxon>
        <taxon>Eurotiomycetes</taxon>
        <taxon>Eurotiomycetidae</taxon>
        <taxon>Eurotiales</taxon>
        <taxon>Aspergillaceae</taxon>
        <taxon>Aspergillus</taxon>
        <taxon>Aspergillus subgen. Circumdati</taxon>
    </lineage>
</organism>
<reference evidence="1 2" key="1">
    <citation type="submission" date="2018-02" db="EMBL/GenBank/DDBJ databases">
        <title>The genomes of Aspergillus section Nigri reveals drivers in fungal speciation.</title>
        <authorList>
            <consortium name="DOE Joint Genome Institute"/>
            <person name="Vesth T.C."/>
            <person name="Nybo J."/>
            <person name="Theobald S."/>
            <person name="Brandl J."/>
            <person name="Frisvad J.C."/>
            <person name="Nielsen K.F."/>
            <person name="Lyhne E.K."/>
            <person name="Kogle M.E."/>
            <person name="Kuo A."/>
            <person name="Riley R."/>
            <person name="Clum A."/>
            <person name="Nolan M."/>
            <person name="Lipzen A."/>
            <person name="Salamov A."/>
            <person name="Henrissat B."/>
            <person name="Wiebenga A."/>
            <person name="De vries R.P."/>
            <person name="Grigoriev I.V."/>
            <person name="Mortensen U.H."/>
            <person name="Andersen M.R."/>
            <person name="Baker S.E."/>
        </authorList>
    </citation>
    <scope>NUCLEOTIDE SEQUENCE [LARGE SCALE GENOMIC DNA]</scope>
    <source>
        <strain evidence="1 2">CBS 707.79</strain>
    </source>
</reference>